<dbReference type="AlphaFoldDB" id="A0AAE1B5S7"/>
<dbReference type="GO" id="GO:0005525">
    <property type="term" value="F:GTP binding"/>
    <property type="evidence" value="ECO:0007669"/>
    <property type="project" value="UniProtKB-KW"/>
</dbReference>
<dbReference type="SMART" id="SM00175">
    <property type="entry name" value="RAB"/>
    <property type="match status" value="1"/>
</dbReference>
<dbReference type="Gene3D" id="3.40.50.300">
    <property type="entry name" value="P-loop containing nucleotide triphosphate hydrolases"/>
    <property type="match status" value="1"/>
</dbReference>
<organism evidence="3 4">
    <name type="scientific">Elysia crispata</name>
    <name type="common">lettuce slug</name>
    <dbReference type="NCBI Taxonomy" id="231223"/>
    <lineage>
        <taxon>Eukaryota</taxon>
        <taxon>Metazoa</taxon>
        <taxon>Spiralia</taxon>
        <taxon>Lophotrochozoa</taxon>
        <taxon>Mollusca</taxon>
        <taxon>Gastropoda</taxon>
        <taxon>Heterobranchia</taxon>
        <taxon>Euthyneura</taxon>
        <taxon>Panpulmonata</taxon>
        <taxon>Sacoglossa</taxon>
        <taxon>Placobranchoidea</taxon>
        <taxon>Plakobranchidae</taxon>
        <taxon>Elysia</taxon>
    </lineage>
</organism>
<dbReference type="CDD" id="cd00157">
    <property type="entry name" value="Rho"/>
    <property type="match status" value="1"/>
</dbReference>
<proteinExistence type="predicted"/>
<dbReference type="EMBL" id="JAWDGP010000514">
    <property type="protein sequence ID" value="KAK3799924.1"/>
    <property type="molecule type" value="Genomic_DNA"/>
</dbReference>
<dbReference type="InterPro" id="IPR001806">
    <property type="entry name" value="Small_GTPase"/>
</dbReference>
<dbReference type="GO" id="GO:0003924">
    <property type="term" value="F:GTPase activity"/>
    <property type="evidence" value="ECO:0007669"/>
    <property type="project" value="InterPro"/>
</dbReference>
<dbReference type="Pfam" id="PF00071">
    <property type="entry name" value="Ras"/>
    <property type="match status" value="1"/>
</dbReference>
<dbReference type="InterPro" id="IPR003578">
    <property type="entry name" value="Small_GTPase_Rho"/>
</dbReference>
<sequence>MEFLCCYSQPKVLQETPISVAVVGDSGCGKTSLIYRFSRDRLPQASEMVSANLDTDRLDIVHSGRQIKLTLYDTSGSEEDAKVRALTYNQCDVIILCFPVDSPEALTNVITEWSPEVKFLNKGKPFILVGTKVDLRETAPKALGSMTEFVSQSKGKKAAKEIGASTYLECTVVGVDGRNKTKRIFGSAIRDGLKFSR</sequence>
<keyword evidence="1" id="KW-0547">Nucleotide-binding</keyword>
<dbReference type="PANTHER" id="PTHR24072">
    <property type="entry name" value="RHO FAMILY GTPASE"/>
    <property type="match status" value="1"/>
</dbReference>
<accession>A0AAE1B5S7</accession>
<evidence type="ECO:0000256" key="2">
    <source>
        <dbReference type="ARBA" id="ARBA00023134"/>
    </source>
</evidence>
<dbReference type="SUPFAM" id="SSF52540">
    <property type="entry name" value="P-loop containing nucleoside triphosphate hydrolases"/>
    <property type="match status" value="1"/>
</dbReference>
<dbReference type="InterPro" id="IPR027417">
    <property type="entry name" value="P-loop_NTPase"/>
</dbReference>
<gene>
    <name evidence="3" type="ORF">RRG08_003006</name>
</gene>
<dbReference type="InterPro" id="IPR005225">
    <property type="entry name" value="Small_GTP-bd"/>
</dbReference>
<dbReference type="SMART" id="SM00174">
    <property type="entry name" value="RHO"/>
    <property type="match status" value="1"/>
</dbReference>
<evidence type="ECO:0000256" key="1">
    <source>
        <dbReference type="ARBA" id="ARBA00022741"/>
    </source>
</evidence>
<name>A0AAE1B5S7_9GAST</name>
<dbReference type="GO" id="GO:0007264">
    <property type="term" value="P:small GTPase-mediated signal transduction"/>
    <property type="evidence" value="ECO:0007669"/>
    <property type="project" value="InterPro"/>
</dbReference>
<keyword evidence="2" id="KW-0342">GTP-binding</keyword>
<comment type="caution">
    <text evidence="3">The sequence shown here is derived from an EMBL/GenBank/DDBJ whole genome shotgun (WGS) entry which is preliminary data.</text>
</comment>
<reference evidence="3" key="1">
    <citation type="journal article" date="2023" name="G3 (Bethesda)">
        <title>A reference genome for the long-term kleptoplast-retaining sea slug Elysia crispata morphotype clarki.</title>
        <authorList>
            <person name="Eastman K.E."/>
            <person name="Pendleton A.L."/>
            <person name="Shaikh M.A."/>
            <person name="Suttiyut T."/>
            <person name="Ogas R."/>
            <person name="Tomko P."/>
            <person name="Gavelis G."/>
            <person name="Widhalm J.R."/>
            <person name="Wisecaver J.H."/>
        </authorList>
    </citation>
    <scope>NUCLEOTIDE SEQUENCE</scope>
    <source>
        <strain evidence="3">ECLA1</strain>
    </source>
</reference>
<dbReference type="PROSITE" id="PS51419">
    <property type="entry name" value="RAB"/>
    <property type="match status" value="1"/>
</dbReference>
<evidence type="ECO:0000313" key="4">
    <source>
        <dbReference type="Proteomes" id="UP001283361"/>
    </source>
</evidence>
<evidence type="ECO:0000313" key="3">
    <source>
        <dbReference type="EMBL" id="KAK3799924.1"/>
    </source>
</evidence>
<dbReference type="SMART" id="SM00173">
    <property type="entry name" value="RAS"/>
    <property type="match status" value="1"/>
</dbReference>
<protein>
    <submittedName>
        <fullName evidence="3">Uncharacterized protein</fullName>
    </submittedName>
</protein>
<keyword evidence="4" id="KW-1185">Reference proteome</keyword>
<dbReference type="NCBIfam" id="TIGR00231">
    <property type="entry name" value="small_GTP"/>
    <property type="match status" value="1"/>
</dbReference>
<dbReference type="PROSITE" id="PS51420">
    <property type="entry name" value="RHO"/>
    <property type="match status" value="1"/>
</dbReference>
<dbReference type="PRINTS" id="PR00449">
    <property type="entry name" value="RASTRNSFRMNG"/>
</dbReference>
<dbReference type="Proteomes" id="UP001283361">
    <property type="component" value="Unassembled WGS sequence"/>
</dbReference>